<dbReference type="Gene3D" id="3.40.50.800">
    <property type="entry name" value="Anticodon-binding domain"/>
    <property type="match status" value="1"/>
</dbReference>
<dbReference type="EMBL" id="MFAV01000043">
    <property type="protein sequence ID" value="OGD85837.1"/>
    <property type="molecule type" value="Genomic_DNA"/>
</dbReference>
<protein>
    <recommendedName>
        <fullName evidence="2">Proline--tRNA ligase</fullName>
        <ecNumber evidence="1">6.1.1.15</ecNumber>
    </recommendedName>
    <alternativeName>
        <fullName evidence="8">Prolyl-tRNA synthetase</fullName>
    </alternativeName>
</protein>
<dbReference type="InterPro" id="IPR045864">
    <property type="entry name" value="aa-tRNA-synth_II/BPL/LPL"/>
</dbReference>
<comment type="caution">
    <text evidence="11">The sequence shown here is derived from an EMBL/GenBank/DDBJ whole genome shotgun (WGS) entry which is preliminary data.</text>
</comment>
<reference evidence="11 12" key="1">
    <citation type="journal article" date="2016" name="Nat. Commun.">
        <title>Thousands of microbial genomes shed light on interconnected biogeochemical processes in an aquifer system.</title>
        <authorList>
            <person name="Anantharaman K."/>
            <person name="Brown C.T."/>
            <person name="Hug L.A."/>
            <person name="Sharon I."/>
            <person name="Castelle C.J."/>
            <person name="Probst A.J."/>
            <person name="Thomas B.C."/>
            <person name="Singh A."/>
            <person name="Wilkins M.J."/>
            <person name="Karaoz U."/>
            <person name="Brodie E.L."/>
            <person name="Williams K.H."/>
            <person name="Hubbard S.S."/>
            <person name="Banfield J.F."/>
        </authorList>
    </citation>
    <scope>NUCLEOTIDE SEQUENCE [LARGE SCALE GENOMIC DNA]</scope>
</reference>
<dbReference type="Pfam" id="PF03129">
    <property type="entry name" value="HGTP_anticodon"/>
    <property type="match status" value="1"/>
</dbReference>
<accession>A0A1F5G1Z4</accession>
<dbReference type="AlphaFoldDB" id="A0A1F5G1Z4"/>
<evidence type="ECO:0000313" key="12">
    <source>
        <dbReference type="Proteomes" id="UP000176628"/>
    </source>
</evidence>
<dbReference type="InterPro" id="IPR006195">
    <property type="entry name" value="aa-tRNA-synth_II"/>
</dbReference>
<dbReference type="Pfam" id="PF00587">
    <property type="entry name" value="tRNA-synt_2b"/>
    <property type="match status" value="1"/>
</dbReference>
<dbReference type="GO" id="GO:0006433">
    <property type="term" value="P:prolyl-tRNA aminoacylation"/>
    <property type="evidence" value="ECO:0007669"/>
    <property type="project" value="InterPro"/>
</dbReference>
<keyword evidence="6" id="KW-0648">Protein biosynthesis</keyword>
<dbReference type="GO" id="GO:0005829">
    <property type="term" value="C:cytosol"/>
    <property type="evidence" value="ECO:0007669"/>
    <property type="project" value="TreeGrafter"/>
</dbReference>
<keyword evidence="4" id="KW-0547">Nucleotide-binding</keyword>
<dbReference type="InterPro" id="IPR033730">
    <property type="entry name" value="ProRS_core_prok"/>
</dbReference>
<dbReference type="PRINTS" id="PR01046">
    <property type="entry name" value="TRNASYNTHPRO"/>
</dbReference>
<dbReference type="SUPFAM" id="SSF52954">
    <property type="entry name" value="Class II aaRS ABD-related"/>
    <property type="match status" value="1"/>
</dbReference>
<dbReference type="PROSITE" id="PS50862">
    <property type="entry name" value="AA_TRNA_LIGASE_II"/>
    <property type="match status" value="1"/>
</dbReference>
<evidence type="ECO:0000256" key="1">
    <source>
        <dbReference type="ARBA" id="ARBA00012831"/>
    </source>
</evidence>
<dbReference type="SUPFAM" id="SSF55681">
    <property type="entry name" value="Class II aaRS and biotin synthetases"/>
    <property type="match status" value="1"/>
</dbReference>
<sequence length="413" mass="46714">MRYSNLFGKTLREAPAGETSINAKLLIKGGFVQKLGAGIYTLLPFGLRVTEKISKIVREEMDAICGQELLMPALHPREVWEESGRWQTLHGAMYQLKDSSDKDFGLGFTHEEVVVDLTRGRIFSYRDLPIYLYQIQTKFRDEPRPRSGLIRGREFIMKDLYSFNTDKEGLDKFYEVCAGAYAKIYKRCGLKAIRTKASGGVFTKELTDEFQVLSDGGEDEIFYCPNEDFAENKEIATKKEGDKCPVCEEKLKRSNAIEVGNIFKFGTVYAEKMNMNYADERGNKKPVYLGSYGVGITRTLASVVEVLHDEKGIIWPKSIAPYQVHLVGLGLNSKDVSIHAEGVYEKLEKAGIEVLFDDRKDISAGEKFANADLIGIPVRSLVSDKTPKDKVEWKERDREKTEILELGQVIKNL</sequence>
<comment type="catalytic activity">
    <reaction evidence="9">
        <text>tRNA(Pro) + L-proline + ATP = L-prolyl-tRNA(Pro) + AMP + diphosphate</text>
        <dbReference type="Rhea" id="RHEA:14305"/>
        <dbReference type="Rhea" id="RHEA-COMP:9700"/>
        <dbReference type="Rhea" id="RHEA-COMP:9702"/>
        <dbReference type="ChEBI" id="CHEBI:30616"/>
        <dbReference type="ChEBI" id="CHEBI:33019"/>
        <dbReference type="ChEBI" id="CHEBI:60039"/>
        <dbReference type="ChEBI" id="CHEBI:78442"/>
        <dbReference type="ChEBI" id="CHEBI:78532"/>
        <dbReference type="ChEBI" id="CHEBI:456215"/>
        <dbReference type="EC" id="6.1.1.15"/>
    </reaction>
</comment>
<dbReference type="InterPro" id="IPR002316">
    <property type="entry name" value="Pro-tRNA-ligase_IIa"/>
</dbReference>
<evidence type="ECO:0000256" key="6">
    <source>
        <dbReference type="ARBA" id="ARBA00022917"/>
    </source>
</evidence>
<gene>
    <name evidence="11" type="ORF">A2Z23_02145</name>
</gene>
<evidence type="ECO:0000256" key="8">
    <source>
        <dbReference type="ARBA" id="ARBA00029731"/>
    </source>
</evidence>
<proteinExistence type="predicted"/>
<dbReference type="CDD" id="cd00779">
    <property type="entry name" value="ProRS_core_prok"/>
    <property type="match status" value="1"/>
</dbReference>
<dbReference type="Proteomes" id="UP000176628">
    <property type="component" value="Unassembled WGS sequence"/>
</dbReference>
<evidence type="ECO:0000313" key="11">
    <source>
        <dbReference type="EMBL" id="OGD85837.1"/>
    </source>
</evidence>
<feature type="domain" description="Aminoacyl-transfer RNA synthetases class-II family profile" evidence="10">
    <location>
        <begin position="33"/>
        <end position="316"/>
    </location>
</feature>
<evidence type="ECO:0000256" key="2">
    <source>
        <dbReference type="ARBA" id="ARBA00019110"/>
    </source>
</evidence>
<dbReference type="InterPro" id="IPR002314">
    <property type="entry name" value="aa-tRNA-synt_IIb"/>
</dbReference>
<evidence type="ECO:0000256" key="5">
    <source>
        <dbReference type="ARBA" id="ARBA00022840"/>
    </source>
</evidence>
<dbReference type="EC" id="6.1.1.15" evidence="1"/>
<organism evidence="11 12">
    <name type="scientific">Candidatus Curtissbacteria bacterium RBG_16_39_7</name>
    <dbReference type="NCBI Taxonomy" id="1797707"/>
    <lineage>
        <taxon>Bacteria</taxon>
        <taxon>Candidatus Curtissiibacteriota</taxon>
    </lineage>
</organism>
<dbReference type="InterPro" id="IPR050062">
    <property type="entry name" value="Pro-tRNA_synthetase"/>
</dbReference>
<evidence type="ECO:0000259" key="10">
    <source>
        <dbReference type="PROSITE" id="PS50862"/>
    </source>
</evidence>
<dbReference type="Gene3D" id="3.30.930.10">
    <property type="entry name" value="Bira Bifunctional Protein, Domain 2"/>
    <property type="match status" value="1"/>
</dbReference>
<evidence type="ECO:0000256" key="9">
    <source>
        <dbReference type="ARBA" id="ARBA00047671"/>
    </source>
</evidence>
<keyword evidence="5" id="KW-0067">ATP-binding</keyword>
<name>A0A1F5G1Z4_9BACT</name>
<dbReference type="GO" id="GO:0005524">
    <property type="term" value="F:ATP binding"/>
    <property type="evidence" value="ECO:0007669"/>
    <property type="project" value="UniProtKB-KW"/>
</dbReference>
<dbReference type="InterPro" id="IPR004154">
    <property type="entry name" value="Anticodon-bd"/>
</dbReference>
<dbReference type="InterPro" id="IPR036621">
    <property type="entry name" value="Anticodon-bd_dom_sf"/>
</dbReference>
<keyword evidence="7" id="KW-0030">Aminoacyl-tRNA synthetase</keyword>
<dbReference type="GO" id="GO:0004827">
    <property type="term" value="F:proline-tRNA ligase activity"/>
    <property type="evidence" value="ECO:0007669"/>
    <property type="project" value="UniProtKB-EC"/>
</dbReference>
<evidence type="ECO:0000256" key="4">
    <source>
        <dbReference type="ARBA" id="ARBA00022741"/>
    </source>
</evidence>
<evidence type="ECO:0000256" key="3">
    <source>
        <dbReference type="ARBA" id="ARBA00022598"/>
    </source>
</evidence>
<keyword evidence="3" id="KW-0436">Ligase</keyword>
<evidence type="ECO:0000256" key="7">
    <source>
        <dbReference type="ARBA" id="ARBA00023146"/>
    </source>
</evidence>
<dbReference type="PANTHER" id="PTHR42753:SF2">
    <property type="entry name" value="PROLINE--TRNA LIGASE"/>
    <property type="match status" value="1"/>
</dbReference>
<dbReference type="PANTHER" id="PTHR42753">
    <property type="entry name" value="MITOCHONDRIAL RIBOSOME PROTEIN L39/PROLYL-TRNA LIGASE FAMILY MEMBER"/>
    <property type="match status" value="1"/>
</dbReference>